<protein>
    <recommendedName>
        <fullName evidence="2">Chalcone isomerase domain-containing protein</fullName>
    </recommendedName>
</protein>
<dbReference type="Pfam" id="PF16036">
    <property type="entry name" value="Chalcone_3"/>
    <property type="match status" value="1"/>
</dbReference>
<gene>
    <name evidence="3" type="ORF">LMG23994_06100</name>
</gene>
<keyword evidence="4" id="KW-1185">Reference proteome</keyword>
<name>A0ABN7ZJL8_9BURK</name>
<feature type="chain" id="PRO_5046647679" description="Chalcone isomerase domain-containing protein" evidence="1">
    <location>
        <begin position="19"/>
        <end position="184"/>
    </location>
</feature>
<proteinExistence type="predicted"/>
<evidence type="ECO:0000256" key="1">
    <source>
        <dbReference type="SAM" id="SignalP"/>
    </source>
</evidence>
<evidence type="ECO:0000313" key="3">
    <source>
        <dbReference type="EMBL" id="CAG9186178.1"/>
    </source>
</evidence>
<accession>A0ABN7ZJL8</accession>
<reference evidence="3 4" key="1">
    <citation type="submission" date="2021-08" db="EMBL/GenBank/DDBJ databases">
        <authorList>
            <person name="Peeters C."/>
        </authorList>
    </citation>
    <scope>NUCLEOTIDE SEQUENCE [LARGE SCALE GENOMIC DNA]</scope>
    <source>
        <strain evidence="3 4">LMG 23994</strain>
    </source>
</reference>
<keyword evidence="1" id="KW-0732">Signal</keyword>
<organism evidence="3 4">
    <name type="scientific">Cupriavidus pinatubonensis</name>
    <dbReference type="NCBI Taxonomy" id="248026"/>
    <lineage>
        <taxon>Bacteria</taxon>
        <taxon>Pseudomonadati</taxon>
        <taxon>Pseudomonadota</taxon>
        <taxon>Betaproteobacteria</taxon>
        <taxon>Burkholderiales</taxon>
        <taxon>Burkholderiaceae</taxon>
        <taxon>Cupriavidus</taxon>
    </lineage>
</organism>
<feature type="signal peptide" evidence="1">
    <location>
        <begin position="1"/>
        <end position="18"/>
    </location>
</feature>
<dbReference type="InterPro" id="IPR016087">
    <property type="entry name" value="Chalcone_isomerase"/>
</dbReference>
<dbReference type="Proteomes" id="UP000701702">
    <property type="component" value="Unassembled WGS sequence"/>
</dbReference>
<evidence type="ECO:0000313" key="4">
    <source>
        <dbReference type="Proteomes" id="UP000701702"/>
    </source>
</evidence>
<dbReference type="RefSeq" id="WP_224009440.1">
    <property type="nucleotide sequence ID" value="NZ_CAJZAF010000048.1"/>
</dbReference>
<evidence type="ECO:0000259" key="2">
    <source>
        <dbReference type="Pfam" id="PF16036"/>
    </source>
</evidence>
<sequence>MARLAALVLACAALPGIAAEPCRESLPEARMIGQGEYRWLGLRVYVAQLWMARAPVSGAAAAAANSPDVLQAPFALRLIYARDIPQQRLVETSIDEIRRIHGDSLSDTTADRWRHALSRVLVDVRAGDCMTGVYSPAQGARFYANDRETGRLDDPVLARAFFAIWLDPSTRDPALRQKLLGPAR</sequence>
<feature type="domain" description="Chalcone isomerase" evidence="2">
    <location>
        <begin position="42"/>
        <end position="181"/>
    </location>
</feature>
<dbReference type="EMBL" id="CAJZAF010000048">
    <property type="protein sequence ID" value="CAG9186178.1"/>
    <property type="molecule type" value="Genomic_DNA"/>
</dbReference>
<comment type="caution">
    <text evidence="3">The sequence shown here is derived from an EMBL/GenBank/DDBJ whole genome shotgun (WGS) entry which is preliminary data.</text>
</comment>